<dbReference type="PANTHER" id="PTHR11851:SF224">
    <property type="entry name" value="PROCESSING PROTEASE"/>
    <property type="match status" value="1"/>
</dbReference>
<accession>A0AAW9PX01</accession>
<organism evidence="3 4">
    <name type="scientific">Tumidithrix elongata BACA0141</name>
    <dbReference type="NCBI Taxonomy" id="2716417"/>
    <lineage>
        <taxon>Bacteria</taxon>
        <taxon>Bacillati</taxon>
        <taxon>Cyanobacteriota</taxon>
        <taxon>Cyanophyceae</taxon>
        <taxon>Pseudanabaenales</taxon>
        <taxon>Pseudanabaenaceae</taxon>
        <taxon>Tumidithrix</taxon>
        <taxon>Tumidithrix elongata</taxon>
    </lineage>
</organism>
<keyword evidence="4" id="KW-1185">Reference proteome</keyword>
<evidence type="ECO:0000313" key="4">
    <source>
        <dbReference type="Proteomes" id="UP001333818"/>
    </source>
</evidence>
<dbReference type="AlphaFoldDB" id="A0AAW9PX01"/>
<name>A0AAW9PX01_9CYAN</name>
<sequence>MTDALPKVSPEILKRQTYRMVLPNGIVVLVVENPTADIIAARCFFKGGTRVETSNLAGISHLVSSLLTKGTINNSSQEIAEQIESIGASLGTEASPDYFLLSIKTISADFATILTLAAEILRSPTFPLTELELERRLTIQAIRSQQERPFSIAYDHLQKLMYGDHPYGFSALGTELTVDEIEQSDLFAYHQTHFRPDRMVISIAGRITPERALALVEETFGDWQPQTQVTPPMVEMPPFQPKRMLSEQDTQQAIVMLGYRAPAVNSKDYGALKLITTYLGNGLSSRLFVELREKRGLAYEVSAFYPTRLELSQFVTYMGTAPHNADIALKGLKAECDRLIHDMLDLDDLEISKSKLLGQYALGKQTNSQIAQVFGWYEVLGLGVAFDLDFVTLIESVTVHEIQQAAQTYLVTPAVSVVGSAEALGTLV</sequence>
<dbReference type="InterPro" id="IPR011765">
    <property type="entry name" value="Pept_M16_N"/>
</dbReference>
<dbReference type="Proteomes" id="UP001333818">
    <property type="component" value="Unassembled WGS sequence"/>
</dbReference>
<dbReference type="GO" id="GO:0046872">
    <property type="term" value="F:metal ion binding"/>
    <property type="evidence" value="ECO:0007669"/>
    <property type="project" value="InterPro"/>
</dbReference>
<dbReference type="Pfam" id="PF00675">
    <property type="entry name" value="Peptidase_M16"/>
    <property type="match status" value="1"/>
</dbReference>
<dbReference type="Gene3D" id="3.30.830.10">
    <property type="entry name" value="Metalloenzyme, LuxS/M16 peptidase-like"/>
    <property type="match status" value="2"/>
</dbReference>
<dbReference type="InterPro" id="IPR050361">
    <property type="entry name" value="MPP/UQCRC_Complex"/>
</dbReference>
<gene>
    <name evidence="3" type="ORF">V2H45_22770</name>
</gene>
<dbReference type="InterPro" id="IPR007863">
    <property type="entry name" value="Peptidase_M16_C"/>
</dbReference>
<dbReference type="InterPro" id="IPR011249">
    <property type="entry name" value="Metalloenz_LuxS/M16"/>
</dbReference>
<feature type="domain" description="Peptidase M16 C-terminal" evidence="2">
    <location>
        <begin position="183"/>
        <end position="356"/>
    </location>
</feature>
<proteinExistence type="predicted"/>
<evidence type="ECO:0000259" key="2">
    <source>
        <dbReference type="Pfam" id="PF05193"/>
    </source>
</evidence>
<reference evidence="3" key="1">
    <citation type="submission" date="2024-01" db="EMBL/GenBank/DDBJ databases">
        <title>Bank of Algae and Cyanobacteria of the Azores (BACA) strain genomes.</title>
        <authorList>
            <person name="Luz R."/>
            <person name="Cordeiro R."/>
            <person name="Fonseca A."/>
            <person name="Goncalves V."/>
        </authorList>
    </citation>
    <scope>NUCLEOTIDE SEQUENCE</scope>
    <source>
        <strain evidence="3">BACA0141</strain>
    </source>
</reference>
<evidence type="ECO:0000259" key="1">
    <source>
        <dbReference type="Pfam" id="PF00675"/>
    </source>
</evidence>
<evidence type="ECO:0000313" key="3">
    <source>
        <dbReference type="EMBL" id="MEE3719570.1"/>
    </source>
</evidence>
<comment type="caution">
    <text evidence="3">The sequence shown here is derived from an EMBL/GenBank/DDBJ whole genome shotgun (WGS) entry which is preliminary data.</text>
</comment>
<dbReference type="RefSeq" id="WP_330486006.1">
    <property type="nucleotide sequence ID" value="NZ_JAZBJZ010000144.1"/>
</dbReference>
<dbReference type="PANTHER" id="PTHR11851">
    <property type="entry name" value="METALLOPROTEASE"/>
    <property type="match status" value="1"/>
</dbReference>
<dbReference type="Pfam" id="PF05193">
    <property type="entry name" value="Peptidase_M16_C"/>
    <property type="match status" value="1"/>
</dbReference>
<dbReference type="EMBL" id="JAZBJZ010000144">
    <property type="protein sequence ID" value="MEE3719570.1"/>
    <property type="molecule type" value="Genomic_DNA"/>
</dbReference>
<dbReference type="SUPFAM" id="SSF63411">
    <property type="entry name" value="LuxS/MPP-like metallohydrolase"/>
    <property type="match status" value="2"/>
</dbReference>
<protein>
    <submittedName>
        <fullName evidence="3">Pitrilysin family protein</fullName>
    </submittedName>
</protein>
<feature type="domain" description="Peptidase M16 N-terminal" evidence="1">
    <location>
        <begin position="28"/>
        <end position="174"/>
    </location>
</feature>